<dbReference type="OrthoDB" id="7464126at2759"/>
<sequence>MYDSFSALTRRDGFTGYTTKDNDLWTLAAAQLNDKDRRSIHFSRSDKLKGLADLHELTESRRVRFVWQIAVNDYNKFAVVVEGLAWMAELICRRAVLESLYFRQTFKMWKS</sequence>
<accession>A0A6A6DR03</accession>
<proteinExistence type="predicted"/>
<evidence type="ECO:0000313" key="1">
    <source>
        <dbReference type="EMBL" id="KAF2180370.1"/>
    </source>
</evidence>
<dbReference type="EMBL" id="ML994658">
    <property type="protein sequence ID" value="KAF2180370.1"/>
    <property type="molecule type" value="Genomic_DNA"/>
</dbReference>
<name>A0A6A6DR03_9PEZI</name>
<organism evidence="1 2">
    <name type="scientific">Zopfia rhizophila CBS 207.26</name>
    <dbReference type="NCBI Taxonomy" id="1314779"/>
    <lineage>
        <taxon>Eukaryota</taxon>
        <taxon>Fungi</taxon>
        <taxon>Dikarya</taxon>
        <taxon>Ascomycota</taxon>
        <taxon>Pezizomycotina</taxon>
        <taxon>Dothideomycetes</taxon>
        <taxon>Dothideomycetes incertae sedis</taxon>
        <taxon>Zopfiaceae</taxon>
        <taxon>Zopfia</taxon>
    </lineage>
</organism>
<dbReference type="AlphaFoldDB" id="A0A6A6DR03"/>
<reference evidence="1" key="1">
    <citation type="journal article" date="2020" name="Stud. Mycol.">
        <title>101 Dothideomycetes genomes: a test case for predicting lifestyles and emergence of pathogens.</title>
        <authorList>
            <person name="Haridas S."/>
            <person name="Albert R."/>
            <person name="Binder M."/>
            <person name="Bloem J."/>
            <person name="Labutti K."/>
            <person name="Salamov A."/>
            <person name="Andreopoulos B."/>
            <person name="Baker S."/>
            <person name="Barry K."/>
            <person name="Bills G."/>
            <person name="Bluhm B."/>
            <person name="Cannon C."/>
            <person name="Castanera R."/>
            <person name="Culley D."/>
            <person name="Daum C."/>
            <person name="Ezra D."/>
            <person name="Gonzalez J."/>
            <person name="Henrissat B."/>
            <person name="Kuo A."/>
            <person name="Liang C."/>
            <person name="Lipzen A."/>
            <person name="Lutzoni F."/>
            <person name="Magnuson J."/>
            <person name="Mondo S."/>
            <person name="Nolan M."/>
            <person name="Ohm R."/>
            <person name="Pangilinan J."/>
            <person name="Park H.-J."/>
            <person name="Ramirez L."/>
            <person name="Alfaro M."/>
            <person name="Sun H."/>
            <person name="Tritt A."/>
            <person name="Yoshinaga Y."/>
            <person name="Zwiers L.-H."/>
            <person name="Turgeon B."/>
            <person name="Goodwin S."/>
            <person name="Spatafora J."/>
            <person name="Crous P."/>
            <person name="Grigoriev I."/>
        </authorList>
    </citation>
    <scope>NUCLEOTIDE SEQUENCE</scope>
    <source>
        <strain evidence="1">CBS 207.26</strain>
    </source>
</reference>
<gene>
    <name evidence="1" type="ORF">K469DRAFT_753369</name>
</gene>
<evidence type="ECO:0000313" key="2">
    <source>
        <dbReference type="Proteomes" id="UP000800200"/>
    </source>
</evidence>
<keyword evidence="2" id="KW-1185">Reference proteome</keyword>
<dbReference type="Proteomes" id="UP000800200">
    <property type="component" value="Unassembled WGS sequence"/>
</dbReference>
<protein>
    <submittedName>
        <fullName evidence="1">Uncharacterized protein</fullName>
    </submittedName>
</protein>